<evidence type="ECO:0000256" key="4">
    <source>
        <dbReference type="ARBA" id="ARBA00023125"/>
    </source>
</evidence>
<evidence type="ECO:0000259" key="7">
    <source>
        <dbReference type="Pfam" id="PF08281"/>
    </source>
</evidence>
<feature type="domain" description="RNA polymerase sigma factor 70 region 4 type 2" evidence="7">
    <location>
        <begin position="122"/>
        <end position="173"/>
    </location>
</feature>
<dbReference type="Gene3D" id="1.10.10.10">
    <property type="entry name" value="Winged helix-like DNA-binding domain superfamily/Winged helix DNA-binding domain"/>
    <property type="match status" value="1"/>
</dbReference>
<dbReference type="PANTHER" id="PTHR43133:SF8">
    <property type="entry name" value="RNA POLYMERASE SIGMA FACTOR HI_1459-RELATED"/>
    <property type="match status" value="1"/>
</dbReference>
<dbReference type="PANTHER" id="PTHR43133">
    <property type="entry name" value="RNA POLYMERASE ECF-TYPE SIGMA FACTO"/>
    <property type="match status" value="1"/>
</dbReference>
<dbReference type="SUPFAM" id="SSF88946">
    <property type="entry name" value="Sigma2 domain of RNA polymerase sigma factors"/>
    <property type="match status" value="1"/>
</dbReference>
<comment type="caution">
    <text evidence="8">The sequence shown here is derived from an EMBL/GenBank/DDBJ whole genome shotgun (WGS) entry which is preliminary data.</text>
</comment>
<dbReference type="CDD" id="cd06171">
    <property type="entry name" value="Sigma70_r4"/>
    <property type="match status" value="1"/>
</dbReference>
<dbReference type="InterPro" id="IPR013325">
    <property type="entry name" value="RNA_pol_sigma_r2"/>
</dbReference>
<keyword evidence="3" id="KW-0731">Sigma factor</keyword>
<dbReference type="GO" id="GO:0003677">
    <property type="term" value="F:DNA binding"/>
    <property type="evidence" value="ECO:0007669"/>
    <property type="project" value="UniProtKB-KW"/>
</dbReference>
<keyword evidence="2" id="KW-0805">Transcription regulation</keyword>
<gene>
    <name evidence="8" type="ORF">K814_0102870</name>
</gene>
<evidence type="ECO:0000256" key="5">
    <source>
        <dbReference type="ARBA" id="ARBA00023163"/>
    </source>
</evidence>
<dbReference type="InterPro" id="IPR039425">
    <property type="entry name" value="RNA_pol_sigma-70-like"/>
</dbReference>
<dbReference type="Pfam" id="PF04542">
    <property type="entry name" value="Sigma70_r2"/>
    <property type="match status" value="1"/>
</dbReference>
<evidence type="ECO:0000256" key="3">
    <source>
        <dbReference type="ARBA" id="ARBA00023082"/>
    </source>
</evidence>
<protein>
    <submittedName>
        <fullName evidence="8">RNA polymerase sigma factor</fullName>
    </submittedName>
</protein>
<dbReference type="InterPro" id="IPR013249">
    <property type="entry name" value="RNA_pol_sigma70_r4_t2"/>
</dbReference>
<evidence type="ECO:0000256" key="1">
    <source>
        <dbReference type="ARBA" id="ARBA00010641"/>
    </source>
</evidence>
<dbReference type="RefSeq" id="WP_038842785.1">
    <property type="nucleotide sequence ID" value="NZ_ASGY01000023.1"/>
</dbReference>
<dbReference type="GO" id="GO:0016987">
    <property type="term" value="F:sigma factor activity"/>
    <property type="evidence" value="ECO:0007669"/>
    <property type="project" value="UniProtKB-KW"/>
</dbReference>
<dbReference type="Proteomes" id="UP000030060">
    <property type="component" value="Unassembled WGS sequence"/>
</dbReference>
<organism evidence="8 9">
    <name type="scientific">Pseudomonas fluorescens LMG 5329</name>
    <dbReference type="NCBI Taxonomy" id="1324332"/>
    <lineage>
        <taxon>Bacteria</taxon>
        <taxon>Pseudomonadati</taxon>
        <taxon>Pseudomonadota</taxon>
        <taxon>Gammaproteobacteria</taxon>
        <taxon>Pseudomonadales</taxon>
        <taxon>Pseudomonadaceae</taxon>
        <taxon>Pseudomonas</taxon>
    </lineage>
</organism>
<dbReference type="InterPro" id="IPR036388">
    <property type="entry name" value="WH-like_DNA-bd_sf"/>
</dbReference>
<dbReference type="Pfam" id="PF08281">
    <property type="entry name" value="Sigma70_r4_2"/>
    <property type="match status" value="1"/>
</dbReference>
<evidence type="ECO:0000313" key="8">
    <source>
        <dbReference type="EMBL" id="KGE69452.1"/>
    </source>
</evidence>
<evidence type="ECO:0000313" key="9">
    <source>
        <dbReference type="Proteomes" id="UP000030060"/>
    </source>
</evidence>
<dbReference type="NCBIfam" id="TIGR02937">
    <property type="entry name" value="sigma70-ECF"/>
    <property type="match status" value="1"/>
</dbReference>
<evidence type="ECO:0000256" key="2">
    <source>
        <dbReference type="ARBA" id="ARBA00023015"/>
    </source>
</evidence>
<dbReference type="InterPro" id="IPR014284">
    <property type="entry name" value="RNA_pol_sigma-70_dom"/>
</dbReference>
<dbReference type="InterPro" id="IPR013324">
    <property type="entry name" value="RNA_pol_sigma_r3/r4-like"/>
</dbReference>
<keyword evidence="5" id="KW-0804">Transcription</keyword>
<dbReference type="AlphaFoldDB" id="A0A0A1Z9G5"/>
<dbReference type="GO" id="GO:0006352">
    <property type="term" value="P:DNA-templated transcription initiation"/>
    <property type="evidence" value="ECO:0007669"/>
    <property type="project" value="InterPro"/>
</dbReference>
<evidence type="ECO:0000259" key="6">
    <source>
        <dbReference type="Pfam" id="PF04542"/>
    </source>
</evidence>
<dbReference type="SUPFAM" id="SSF88659">
    <property type="entry name" value="Sigma3 and sigma4 domains of RNA polymerase sigma factors"/>
    <property type="match status" value="1"/>
</dbReference>
<keyword evidence="4" id="KW-0238">DNA-binding</keyword>
<sequence length="183" mass="21452">MNIPIEALAHLVGSSPQFMLHLTDDQQKKLRRFIHKRVLNPEDADDLLQLTYLEAWRNRERFSGNATLSTWMCGIAQNLIRNHFRRLYAKPVHCEFDESLWHGQEDNHNLDWEFEVNRRLEKTLSAIDHLPTEMRKTLYASLETDGSYQDTADALDIPIGTVRSRLSRAREQLKRATHNPKHP</sequence>
<reference evidence="8 9" key="1">
    <citation type="journal article" date="2013" name="Genome Announc.">
        <title>Draft Genome Sequence of Pseudomonas fluorescens LMG 5329, a White Line-Inducing Principle-Producing Bioindicator for the Mushroom Pathogen Pseudomonas tolaasii.</title>
        <authorList>
            <person name="Ghequire M.G."/>
            <person name="Rokni-Zadeh H."/>
            <person name="Zarrineh P."/>
            <person name="De Mot R."/>
        </authorList>
    </citation>
    <scope>NUCLEOTIDE SEQUENCE [LARGE SCALE GENOMIC DNA]</scope>
    <source>
        <strain evidence="8 9">LMG 5329</strain>
    </source>
</reference>
<name>A0A0A1Z9G5_PSEFL</name>
<accession>A0A0A1Z9G5</accession>
<proteinExistence type="inferred from homology"/>
<comment type="similarity">
    <text evidence="1">Belongs to the sigma-70 factor family. ECF subfamily.</text>
</comment>
<dbReference type="InterPro" id="IPR007627">
    <property type="entry name" value="RNA_pol_sigma70_r2"/>
</dbReference>
<feature type="domain" description="RNA polymerase sigma-70 region 2" evidence="6">
    <location>
        <begin position="27"/>
        <end position="86"/>
    </location>
</feature>
<dbReference type="Gene3D" id="1.10.1740.10">
    <property type="match status" value="1"/>
</dbReference>
<dbReference type="EMBL" id="ASGY01000023">
    <property type="protein sequence ID" value="KGE69452.1"/>
    <property type="molecule type" value="Genomic_DNA"/>
</dbReference>
<dbReference type="OrthoDB" id="9797134at2"/>